<dbReference type="PANTHER" id="PTHR20953">
    <property type="entry name" value="KINASE-RELATED"/>
    <property type="match status" value="1"/>
</dbReference>
<dbReference type="Proteomes" id="UP001470288">
    <property type="component" value="Unassembled WGS sequence"/>
</dbReference>
<evidence type="ECO:0000313" key="5">
    <source>
        <dbReference type="Proteomes" id="UP001470288"/>
    </source>
</evidence>
<dbReference type="InterPro" id="IPR045735">
    <property type="entry name" value="Spore_III_AA_AAA+_ATPase"/>
</dbReference>
<proteinExistence type="predicted"/>
<keyword evidence="5" id="KW-1185">Reference proteome</keyword>
<comment type="caution">
    <text evidence="4">The sequence shown here is derived from an EMBL/GenBank/DDBJ whole genome shotgun (WGS) entry which is preliminary data.</text>
</comment>
<dbReference type="InterPro" id="IPR014217">
    <property type="entry name" value="Spore_III_AA"/>
</dbReference>
<gene>
    <name evidence="4" type="primary">spoIIIAA</name>
    <name evidence="4" type="ORF">WMO62_09875</name>
</gene>
<dbReference type="InterPro" id="IPR003593">
    <property type="entry name" value="AAA+_ATPase"/>
</dbReference>
<dbReference type="InterPro" id="IPR027417">
    <property type="entry name" value="P-loop_NTPase"/>
</dbReference>
<evidence type="ECO:0000256" key="2">
    <source>
        <dbReference type="ARBA" id="ARBA00022840"/>
    </source>
</evidence>
<feature type="domain" description="AAA+ ATPase" evidence="3">
    <location>
        <begin position="137"/>
        <end position="284"/>
    </location>
</feature>
<accession>A0ABV1I1S3</accession>
<name>A0ABV1I1S3_9FIRM</name>
<dbReference type="PANTHER" id="PTHR20953:SF3">
    <property type="entry name" value="P-LOOP CONTAINING NUCLEOSIDE TRIPHOSPHATE HYDROLASES SUPERFAMILY PROTEIN"/>
    <property type="match status" value="1"/>
</dbReference>
<evidence type="ECO:0000256" key="1">
    <source>
        <dbReference type="ARBA" id="ARBA00022741"/>
    </source>
</evidence>
<sequence length="301" mass="33207">MRSEEMIKLLPSGLREVLQKMNLDVAGLQEIRLRAEQPAVILSHGKEYVSQTVIHRRQLEETLAYLGNYSLYAYEEEIRRGYLSLPGGHRVGIAGRVVVEDGNIRTITAISSLNLRFAHQILGCADEVVPFLWQDGALQSTLIVSPPGKGKTTMLRDCIRQISNGTLIHPGMTVGLVDERSEIAGCSGGIPGNDVGIRTDVLDACPKAKGLMMLIRSMAPEVVAADEIGSQEDLEAFTYAMRCGCVLFATVHGSSFRELLEKPVLKDLVRERLFSRYIFLKNGELPGQVEVIVNEEGKRLC</sequence>
<dbReference type="RefSeq" id="WP_349144555.1">
    <property type="nucleotide sequence ID" value="NZ_JBBMFC010000016.1"/>
</dbReference>
<dbReference type="Gene3D" id="3.40.50.300">
    <property type="entry name" value="P-loop containing nucleotide triphosphate hydrolases"/>
    <property type="match status" value="1"/>
</dbReference>
<evidence type="ECO:0000259" key="3">
    <source>
        <dbReference type="SMART" id="SM00382"/>
    </source>
</evidence>
<dbReference type="Pfam" id="PF19568">
    <property type="entry name" value="Spore_III_AA"/>
    <property type="match status" value="1"/>
</dbReference>
<evidence type="ECO:0000313" key="4">
    <source>
        <dbReference type="EMBL" id="MEQ2579135.1"/>
    </source>
</evidence>
<reference evidence="4 5" key="1">
    <citation type="submission" date="2024-03" db="EMBL/GenBank/DDBJ databases">
        <title>Human intestinal bacterial collection.</title>
        <authorList>
            <person name="Pauvert C."/>
            <person name="Hitch T.C.A."/>
            <person name="Clavel T."/>
        </authorList>
    </citation>
    <scope>NUCLEOTIDE SEQUENCE [LARGE SCALE GENOMIC DNA]</scope>
    <source>
        <strain evidence="4 5">CLA-AA-H78B</strain>
    </source>
</reference>
<dbReference type="EMBL" id="JBBMFC010000016">
    <property type="protein sequence ID" value="MEQ2579135.1"/>
    <property type="molecule type" value="Genomic_DNA"/>
</dbReference>
<protein>
    <submittedName>
        <fullName evidence="4">Stage III sporulation protein AA</fullName>
    </submittedName>
</protein>
<organism evidence="4 5">
    <name type="scientific">Hominiventricola aquisgranensis</name>
    <dbReference type="NCBI Taxonomy" id="3133164"/>
    <lineage>
        <taxon>Bacteria</taxon>
        <taxon>Bacillati</taxon>
        <taxon>Bacillota</taxon>
        <taxon>Clostridia</taxon>
        <taxon>Lachnospirales</taxon>
        <taxon>Lachnospiraceae</taxon>
        <taxon>Hominiventricola</taxon>
    </lineage>
</organism>
<keyword evidence="2" id="KW-0067">ATP-binding</keyword>
<dbReference type="NCBIfam" id="TIGR02858">
    <property type="entry name" value="spore_III_AA"/>
    <property type="match status" value="1"/>
</dbReference>
<keyword evidence="1" id="KW-0547">Nucleotide-binding</keyword>
<dbReference type="SMART" id="SM00382">
    <property type="entry name" value="AAA"/>
    <property type="match status" value="1"/>
</dbReference>
<dbReference type="SUPFAM" id="SSF52540">
    <property type="entry name" value="P-loop containing nucleoside triphosphate hydrolases"/>
    <property type="match status" value="1"/>
</dbReference>